<dbReference type="OrthoDB" id="3795771at2759"/>
<feature type="region of interest" description="Disordered" evidence="1">
    <location>
        <begin position="245"/>
        <end position="363"/>
    </location>
</feature>
<name>W7FBH3_BIPV3</name>
<dbReference type="HOGENOM" id="CLU_037032_0_0_1"/>
<feature type="compositionally biased region" description="Low complexity" evidence="1">
    <location>
        <begin position="343"/>
        <end position="358"/>
    </location>
</feature>
<dbReference type="GeneID" id="26255018"/>
<gene>
    <name evidence="2" type="ORF">COCVIDRAFT_32567</name>
</gene>
<sequence length="542" mass="60378">MNSDIFQNSMPKTKLPLRKILPMPKRRIRCGNGERFRRLNPGRVKRNASTTTPKSTSRSCLSVEEMNRALALANITTNYQRPDKDLIAAMKKKQRGRTAGPTNSTLEPNTTQSLTPAEETISLPSDSSTLTPLTARDTATPSKQPRKSSDWETQAKKIIERESHSLDRDWSRFSWKQKASNIVRLKLLKDDGYDISQLLKKGVTADEIIDAILAHIRARKGGQSGTYVSTCLDTVTQPETNYDAEINEKSACQPDTDDPLPYISDTTYRPSNTSPPHIPQQTHPNTPATLLPQKRKHTQDPSDFPSPPFKKRRIHSPKHTTSTTHTSALQTLKRHLRRSLFASTRTSHSRSYSHLTTSQGTRSQVPILISTPLPAAPTSRIVFTLQEPGRRPSGADTYVTSAAFELLGREVQWLAGGAGVWDCDCELEDEERVGYGIKLLVKSGEGDAVLEGESRALASLLRHLRDAELMHLGRWRVGDVGVDAEGVRDVEMKVVRNEWFPFHLSPAASAVLGGIAEMLENGRDEVRVGVVRQRARFSVSER</sequence>
<accession>W7FBH3</accession>
<organism evidence="2 3">
    <name type="scientific">Bipolaris victoriae (strain FI3)</name>
    <name type="common">Victoria blight of oats agent</name>
    <name type="synonym">Cochliobolus victoriae</name>
    <dbReference type="NCBI Taxonomy" id="930091"/>
    <lineage>
        <taxon>Eukaryota</taxon>
        <taxon>Fungi</taxon>
        <taxon>Dikarya</taxon>
        <taxon>Ascomycota</taxon>
        <taxon>Pezizomycotina</taxon>
        <taxon>Dothideomycetes</taxon>
        <taxon>Pleosporomycetidae</taxon>
        <taxon>Pleosporales</taxon>
        <taxon>Pleosporineae</taxon>
        <taxon>Pleosporaceae</taxon>
        <taxon>Bipolaris</taxon>
    </lineage>
</organism>
<feature type="compositionally biased region" description="Polar residues" evidence="1">
    <location>
        <begin position="264"/>
        <end position="288"/>
    </location>
</feature>
<dbReference type="Proteomes" id="UP000054337">
    <property type="component" value="Unassembled WGS sequence"/>
</dbReference>
<keyword evidence="3" id="KW-1185">Reference proteome</keyword>
<feature type="compositionally biased region" description="Low complexity" evidence="1">
    <location>
        <begin position="120"/>
        <end position="134"/>
    </location>
</feature>
<evidence type="ECO:0000256" key="1">
    <source>
        <dbReference type="SAM" id="MobiDB-lite"/>
    </source>
</evidence>
<protein>
    <submittedName>
        <fullName evidence="2">Uncharacterized protein</fullName>
    </submittedName>
</protein>
<feature type="compositionally biased region" description="Basic residues" evidence="1">
    <location>
        <begin position="309"/>
        <end position="318"/>
    </location>
</feature>
<evidence type="ECO:0000313" key="2">
    <source>
        <dbReference type="EMBL" id="EUN33072.1"/>
    </source>
</evidence>
<dbReference type="RefSeq" id="XP_014562616.1">
    <property type="nucleotide sequence ID" value="XM_014707130.1"/>
</dbReference>
<reference evidence="2 3" key="1">
    <citation type="journal article" date="2013" name="PLoS Genet.">
        <title>Comparative genome structure, secondary metabolite, and effector coding capacity across Cochliobolus pathogens.</title>
        <authorList>
            <person name="Condon B.J."/>
            <person name="Leng Y."/>
            <person name="Wu D."/>
            <person name="Bushley K.E."/>
            <person name="Ohm R.A."/>
            <person name="Otillar R."/>
            <person name="Martin J."/>
            <person name="Schackwitz W."/>
            <person name="Grimwood J."/>
            <person name="MohdZainudin N."/>
            <person name="Xue C."/>
            <person name="Wang R."/>
            <person name="Manning V.A."/>
            <person name="Dhillon B."/>
            <person name="Tu Z.J."/>
            <person name="Steffenson B.J."/>
            <person name="Salamov A."/>
            <person name="Sun H."/>
            <person name="Lowry S."/>
            <person name="LaButti K."/>
            <person name="Han J."/>
            <person name="Copeland A."/>
            <person name="Lindquist E."/>
            <person name="Barry K."/>
            <person name="Schmutz J."/>
            <person name="Baker S.E."/>
            <person name="Ciuffetti L.M."/>
            <person name="Grigoriev I.V."/>
            <person name="Zhong S."/>
            <person name="Turgeon B.G."/>
        </authorList>
    </citation>
    <scope>NUCLEOTIDE SEQUENCE [LARGE SCALE GENOMIC DNA]</scope>
    <source>
        <strain evidence="2 3">FI3</strain>
    </source>
</reference>
<feature type="region of interest" description="Disordered" evidence="1">
    <location>
        <begin position="91"/>
        <end position="152"/>
    </location>
</feature>
<dbReference type="AlphaFoldDB" id="W7FBH3"/>
<proteinExistence type="predicted"/>
<evidence type="ECO:0000313" key="3">
    <source>
        <dbReference type="Proteomes" id="UP000054337"/>
    </source>
</evidence>
<dbReference type="EMBL" id="KI968691">
    <property type="protein sequence ID" value="EUN33072.1"/>
    <property type="molecule type" value="Genomic_DNA"/>
</dbReference>
<feature type="compositionally biased region" description="Polar residues" evidence="1">
    <location>
        <begin position="100"/>
        <end position="115"/>
    </location>
</feature>